<feature type="domain" description="SAB" evidence="5">
    <location>
        <begin position="686"/>
        <end position="734"/>
    </location>
</feature>
<feature type="region of interest" description="Disordered" evidence="4">
    <location>
        <begin position="762"/>
        <end position="786"/>
    </location>
</feature>
<dbReference type="Pfam" id="PF04382">
    <property type="entry name" value="SAB"/>
    <property type="match status" value="1"/>
</dbReference>
<gene>
    <name evidence="6" type="ORF">F7725_018601</name>
</gene>
<sequence length="954" mass="107254">MLDVVPRETLYVPPGTAVKEEIREVVSEERKIIEEVPRHLQEIPQQPETHREDDWFVLLKVVPRETSYVPPVAVAEGVKVSPEERVALVKITTIERSEKKVVVEEIKQVFEEKQVVALPRAVREVEDDWFVLLDVAARETSYYHIPVTMDVQVYTEERLSTVAETITVESRKEVFVKETVMQWEDRGQQEVSGLLRERDDDWYILLDGVPRESAYVPPVSLVAPSYIYPSVQPQQVQVIRVEQKLQQVDLEPIRLQPSRPQTERGDDWFALFDAVHEKTVILPSVAPVEIIPDMRRTFETEVSTTETGTWKKMIIGVDSRQDETHLSEIRSSRIALPSEREGGDDWFGLFDIIRGKPVVIPPVAVVERVVQVVAAIDQKPKYLMEDVRPPVKFVEVKTSHPRRIDDDWFVQLDVAAKEPVTVDKHFHTHPEVRPAKEYAAIEKRAQKSVTIVEQKWQQEDVLQQKPSAAVREVEDDWFILLDVAKKKSAAVPERFQFPANVKVPTAGAKTKIVISERRPQFEQRILEERRPHTQTHVHHDWFVLLDVGLRESVVVPQRGARPVSAPVFSQAALAEAGIPFAILEQPQTSTPLKTSLKEERKLEVTIEAVEPSKIEAVAEVKVYKFSLNTVLDVSEEFKSKCVRAGKMWHHPAAWRDQREIDSSLMATLNGDIQHQSEETSTEVVRMRKEFDKPQEDLIKHHASISELKRTFMASAPESRPNEWDKRLSTHSPFRTLGVNGQPGADGSVCISLLCNGSETKTANEETSSSLGFSGISSPTVSHMSEPDSVEARGVPVEEESHDKEVVVVFETFLVPIIEGEMAQLPPSFDPCCKALESILEEEGSCPEVSESSGKIVGRSPASCFRSDGPQVVRCFKPPLVQTQTVTITAVSNSSAPGISTTEVPLVQTKSFIYDSSKETVGTDEEKDSSTMTTSQTVTSETSSGTTVTTTHISK</sequence>
<dbReference type="PANTHER" id="PTHR23280">
    <property type="entry name" value="4.1 G PROTEIN"/>
    <property type="match status" value="1"/>
</dbReference>
<name>A0A7J5XRX3_DISMA</name>
<dbReference type="GO" id="GO:0005886">
    <property type="term" value="C:plasma membrane"/>
    <property type="evidence" value="ECO:0007669"/>
    <property type="project" value="TreeGrafter"/>
</dbReference>
<dbReference type="InterPro" id="IPR007477">
    <property type="entry name" value="SAB_dom"/>
</dbReference>
<accession>A0A7J5XRX3</accession>
<keyword evidence="3" id="KW-0206">Cytoskeleton</keyword>
<dbReference type="GO" id="GO:0008092">
    <property type="term" value="F:cytoskeletal protein binding"/>
    <property type="evidence" value="ECO:0007669"/>
    <property type="project" value="InterPro"/>
</dbReference>
<evidence type="ECO:0000259" key="5">
    <source>
        <dbReference type="Pfam" id="PF04382"/>
    </source>
</evidence>
<reference evidence="6 7" key="1">
    <citation type="submission" date="2020-03" db="EMBL/GenBank/DDBJ databases">
        <title>Dissostichus mawsoni Genome sequencing and assembly.</title>
        <authorList>
            <person name="Park H."/>
        </authorList>
    </citation>
    <scope>NUCLEOTIDE SEQUENCE [LARGE SCALE GENOMIC DNA]</scope>
    <source>
        <strain evidence="6">DM0001</strain>
        <tissue evidence="6">Muscle</tissue>
    </source>
</reference>
<dbReference type="GO" id="GO:0005856">
    <property type="term" value="C:cytoskeleton"/>
    <property type="evidence" value="ECO:0007669"/>
    <property type="project" value="UniProtKB-SubCell"/>
</dbReference>
<comment type="caution">
    <text evidence="6">The sequence shown here is derived from an EMBL/GenBank/DDBJ whole genome shotgun (WGS) entry which is preliminary data.</text>
</comment>
<keyword evidence="2" id="KW-0963">Cytoplasm</keyword>
<evidence type="ECO:0000256" key="2">
    <source>
        <dbReference type="ARBA" id="ARBA00022490"/>
    </source>
</evidence>
<dbReference type="AlphaFoldDB" id="A0A7J5XRX3"/>
<feature type="compositionally biased region" description="Low complexity" evidence="4">
    <location>
        <begin position="929"/>
        <end position="954"/>
    </location>
</feature>
<feature type="region of interest" description="Disordered" evidence="4">
    <location>
        <begin position="917"/>
        <end position="954"/>
    </location>
</feature>
<keyword evidence="7" id="KW-1185">Reference proteome</keyword>
<evidence type="ECO:0000256" key="3">
    <source>
        <dbReference type="ARBA" id="ARBA00023212"/>
    </source>
</evidence>
<dbReference type="OrthoDB" id="8962811at2759"/>
<dbReference type="EMBL" id="JAAKFY010000021">
    <property type="protein sequence ID" value="KAF3839884.1"/>
    <property type="molecule type" value="Genomic_DNA"/>
</dbReference>
<protein>
    <recommendedName>
        <fullName evidence="5">SAB domain-containing protein</fullName>
    </recommendedName>
</protein>
<organism evidence="6 7">
    <name type="scientific">Dissostichus mawsoni</name>
    <name type="common">Antarctic cod</name>
    <dbReference type="NCBI Taxonomy" id="36200"/>
    <lineage>
        <taxon>Eukaryota</taxon>
        <taxon>Metazoa</taxon>
        <taxon>Chordata</taxon>
        <taxon>Craniata</taxon>
        <taxon>Vertebrata</taxon>
        <taxon>Euteleostomi</taxon>
        <taxon>Actinopterygii</taxon>
        <taxon>Neopterygii</taxon>
        <taxon>Teleostei</taxon>
        <taxon>Neoteleostei</taxon>
        <taxon>Acanthomorphata</taxon>
        <taxon>Eupercaria</taxon>
        <taxon>Perciformes</taxon>
        <taxon>Notothenioidei</taxon>
        <taxon>Nototheniidae</taxon>
        <taxon>Dissostichus</taxon>
    </lineage>
</organism>
<comment type="subcellular location">
    <subcellularLocation>
        <location evidence="1">Cytoplasm</location>
        <location evidence="1">Cytoskeleton</location>
    </subcellularLocation>
</comment>
<evidence type="ECO:0000256" key="1">
    <source>
        <dbReference type="ARBA" id="ARBA00004245"/>
    </source>
</evidence>
<proteinExistence type="predicted"/>
<feature type="compositionally biased region" description="Low complexity" evidence="4">
    <location>
        <begin position="767"/>
        <end position="777"/>
    </location>
</feature>
<dbReference type="PANTHER" id="PTHR23280:SF12">
    <property type="entry name" value="PROTEIN 4.1"/>
    <property type="match status" value="1"/>
</dbReference>
<dbReference type="Proteomes" id="UP000518266">
    <property type="component" value="Unassembled WGS sequence"/>
</dbReference>
<dbReference type="GO" id="GO:0031032">
    <property type="term" value="P:actomyosin structure organization"/>
    <property type="evidence" value="ECO:0007669"/>
    <property type="project" value="TreeGrafter"/>
</dbReference>
<dbReference type="GO" id="GO:0030866">
    <property type="term" value="P:cortical actin cytoskeleton organization"/>
    <property type="evidence" value="ECO:0007669"/>
    <property type="project" value="InterPro"/>
</dbReference>
<evidence type="ECO:0000313" key="7">
    <source>
        <dbReference type="Proteomes" id="UP000518266"/>
    </source>
</evidence>
<evidence type="ECO:0000256" key="4">
    <source>
        <dbReference type="SAM" id="MobiDB-lite"/>
    </source>
</evidence>
<feature type="non-terminal residue" evidence="6">
    <location>
        <position position="1"/>
    </location>
</feature>
<evidence type="ECO:0000313" key="6">
    <source>
        <dbReference type="EMBL" id="KAF3839884.1"/>
    </source>
</evidence>